<name>A0ABV7FTL7_9ALTE</name>
<proteinExistence type="predicted"/>
<comment type="caution">
    <text evidence="3">The sequence shown here is derived from an EMBL/GenBank/DDBJ whole genome shotgun (WGS) entry which is preliminary data.</text>
</comment>
<dbReference type="EMBL" id="JBHRSW010000029">
    <property type="protein sequence ID" value="MFC3122746.1"/>
    <property type="molecule type" value="Genomic_DNA"/>
</dbReference>
<feature type="chain" id="PRO_5047224220" evidence="1">
    <location>
        <begin position="25"/>
        <end position="486"/>
    </location>
</feature>
<evidence type="ECO:0000259" key="2">
    <source>
        <dbReference type="Pfam" id="PF00561"/>
    </source>
</evidence>
<dbReference type="SUPFAM" id="SSF53474">
    <property type="entry name" value="alpha/beta-Hydrolases"/>
    <property type="match status" value="1"/>
</dbReference>
<dbReference type="Gene3D" id="3.40.50.1820">
    <property type="entry name" value="alpha/beta hydrolase"/>
    <property type="match status" value="1"/>
</dbReference>
<dbReference type="Pfam" id="PF00561">
    <property type="entry name" value="Abhydrolase_1"/>
    <property type="match status" value="1"/>
</dbReference>
<organism evidence="3 4">
    <name type="scientific">Agaribacter flavus</name>
    <dbReference type="NCBI Taxonomy" id="1902781"/>
    <lineage>
        <taxon>Bacteria</taxon>
        <taxon>Pseudomonadati</taxon>
        <taxon>Pseudomonadota</taxon>
        <taxon>Gammaproteobacteria</taxon>
        <taxon>Alteromonadales</taxon>
        <taxon>Alteromonadaceae</taxon>
        <taxon>Agaribacter</taxon>
    </lineage>
</organism>
<accession>A0ABV7FTL7</accession>
<evidence type="ECO:0000313" key="4">
    <source>
        <dbReference type="Proteomes" id="UP001595478"/>
    </source>
</evidence>
<dbReference type="RefSeq" id="WP_376920868.1">
    <property type="nucleotide sequence ID" value="NZ_JBHRSW010000029.1"/>
</dbReference>
<dbReference type="PANTHER" id="PTHR43798:SF27">
    <property type="entry name" value="HYDROLASE ALPHA_BETA HYDROLASE FOLD FAMILY"/>
    <property type="match status" value="1"/>
</dbReference>
<keyword evidence="4" id="KW-1185">Reference proteome</keyword>
<reference evidence="4" key="1">
    <citation type="journal article" date="2019" name="Int. J. Syst. Evol. Microbiol.">
        <title>The Global Catalogue of Microorganisms (GCM) 10K type strain sequencing project: providing services to taxonomists for standard genome sequencing and annotation.</title>
        <authorList>
            <consortium name="The Broad Institute Genomics Platform"/>
            <consortium name="The Broad Institute Genome Sequencing Center for Infectious Disease"/>
            <person name="Wu L."/>
            <person name="Ma J."/>
        </authorList>
    </citation>
    <scope>NUCLEOTIDE SEQUENCE [LARGE SCALE GENOMIC DNA]</scope>
    <source>
        <strain evidence="4">KCTC 52473</strain>
    </source>
</reference>
<keyword evidence="1" id="KW-0732">Signal</keyword>
<dbReference type="GO" id="GO:0016787">
    <property type="term" value="F:hydrolase activity"/>
    <property type="evidence" value="ECO:0007669"/>
    <property type="project" value="UniProtKB-KW"/>
</dbReference>
<evidence type="ECO:0000313" key="3">
    <source>
        <dbReference type="EMBL" id="MFC3122746.1"/>
    </source>
</evidence>
<dbReference type="InterPro" id="IPR029058">
    <property type="entry name" value="AB_hydrolase_fold"/>
</dbReference>
<keyword evidence="3" id="KW-0378">Hydrolase</keyword>
<gene>
    <name evidence="3" type="ORF">ACFOHL_14065</name>
</gene>
<dbReference type="InterPro" id="IPR000073">
    <property type="entry name" value="AB_hydrolase_1"/>
</dbReference>
<dbReference type="PANTHER" id="PTHR43798">
    <property type="entry name" value="MONOACYLGLYCEROL LIPASE"/>
    <property type="match status" value="1"/>
</dbReference>
<feature type="domain" description="AB hydrolase-1" evidence="2">
    <location>
        <begin position="81"/>
        <end position="263"/>
    </location>
</feature>
<dbReference type="InterPro" id="IPR050266">
    <property type="entry name" value="AB_hydrolase_sf"/>
</dbReference>
<feature type="signal peptide" evidence="1">
    <location>
        <begin position="1"/>
        <end position="24"/>
    </location>
</feature>
<sequence>MKIRFLFMTALAVVGLSLPFNNHAAIPLLHEKAIIFENDGQSVDAFEGTLMVPENRNNKNSRKIPLTYVRFPSTSESPSAPIIYLSGGPGGSGISTAQYPKFRFPLFMALREHGDVIALDQRGTGKSRVAPNCKSSQSIPTTSRITHEQVKQAMRKAANECVAFWYSQGVDVLGYNSLESAHDLNTLRKHLNAEKITLWGISYGSHLALSALKVMEPYIDKIVIASAEGLNQTVKLPAETDAYFERLQTAINQQPSAAKKYPDIKTMIARVHKRLEEKPVMLKIPTDNDQMSDFLFQKVHMQGMASAMIADPHRGLPKLLEIYWAIDNGITSMLPSIVKRAGFDRQTIDFDVMSFGMDVASGITEKRMNLVDKQAETSLLGYMLNFPMPHLNKSVKGLDLGDDFRQAPVSDVPTLLLSGTLDGRTYLPSQKAAVRGLSNVTHVVIENGGHNVFMLSPDITEAIKAFLGDKPLQKTHIHFALPPFVK</sequence>
<dbReference type="Proteomes" id="UP001595478">
    <property type="component" value="Unassembled WGS sequence"/>
</dbReference>
<protein>
    <submittedName>
        <fullName evidence="3">Alpha/beta hydrolase</fullName>
    </submittedName>
</protein>
<evidence type="ECO:0000256" key="1">
    <source>
        <dbReference type="SAM" id="SignalP"/>
    </source>
</evidence>